<protein>
    <submittedName>
        <fullName evidence="2">Acriflavin resistance protein</fullName>
    </submittedName>
</protein>
<evidence type="ECO:0000313" key="2">
    <source>
        <dbReference type="EMBL" id="ETR70018.1"/>
    </source>
</evidence>
<dbReference type="PANTHER" id="PTHR32063">
    <property type="match status" value="1"/>
</dbReference>
<feature type="transmembrane region" description="Helical" evidence="1">
    <location>
        <begin position="538"/>
        <end position="557"/>
    </location>
</feature>
<dbReference type="Proteomes" id="UP000189670">
    <property type="component" value="Unassembled WGS sequence"/>
</dbReference>
<feature type="transmembrane region" description="Helical" evidence="1">
    <location>
        <begin position="492"/>
        <end position="513"/>
    </location>
</feature>
<name>A0A1V1P5F8_9BACT</name>
<dbReference type="AlphaFoldDB" id="A0A1V1P5F8"/>
<comment type="caution">
    <text evidence="2">The sequence shown here is derived from an EMBL/GenBank/DDBJ whole genome shotgun (WGS) entry which is preliminary data.</text>
</comment>
<evidence type="ECO:0000313" key="3">
    <source>
        <dbReference type="Proteomes" id="UP000189670"/>
    </source>
</evidence>
<feature type="transmembrane region" description="Helical" evidence="1">
    <location>
        <begin position="569"/>
        <end position="595"/>
    </location>
</feature>
<keyword evidence="1" id="KW-0812">Transmembrane</keyword>
<accession>A0A1V1P5F8</accession>
<dbReference type="Gene3D" id="1.20.1640.10">
    <property type="entry name" value="Multidrug efflux transporter AcrB transmembrane domain"/>
    <property type="match status" value="2"/>
</dbReference>
<keyword evidence="1" id="KW-0472">Membrane</keyword>
<dbReference type="GO" id="GO:0042910">
    <property type="term" value="F:xenobiotic transmembrane transporter activity"/>
    <property type="evidence" value="ECO:0007669"/>
    <property type="project" value="TreeGrafter"/>
</dbReference>
<dbReference type="Pfam" id="PF00873">
    <property type="entry name" value="ACR_tran"/>
    <property type="match status" value="1"/>
</dbReference>
<dbReference type="InterPro" id="IPR001036">
    <property type="entry name" value="Acrflvin-R"/>
</dbReference>
<gene>
    <name evidence="2" type="ORF">OMM_03544</name>
</gene>
<feature type="transmembrane region" description="Helical" evidence="1">
    <location>
        <begin position="443"/>
        <end position="459"/>
    </location>
</feature>
<dbReference type="SUPFAM" id="SSF82714">
    <property type="entry name" value="Multidrug efflux transporter AcrB TolC docking domain, DN and DC subdomains"/>
    <property type="match status" value="1"/>
</dbReference>
<sequence>MAGYCCHYDHSSRFYAVFFVSGVMGKFIAIMPLVVIATLLGSLLEGLFILPAHLGHGQHSDKNTPIKAFSQQVRQTIESGIDYFIDRFYIPIYYLSLEFRYATIAMIIFTLMCTIGLISGGLIKFVLFPDSDTLFLVSKVEFSEGTSFSVTQAAIQRLEKSASIINEKYGKFGKRGYIIKGIYSETGEKGGASHKGFVRLTLVEPEDRDIHSLDIMNHWRNETGIIYNALKVSYESEGGLAMPVKDMELFLSGKNFDTLISATIDVQNMLQDYDGAYDIESDYKPGKRALNIHLKQQGMILGITLHSLANQLRQGFFGTEVLKLQRGRDSIDVEVKYTKKERANLGDLYKTRIRTPGGHEVPFETVASVTMERGMSEIKRRDRKRRVRVTCTIDKAITTPSSIQNKLSQKEIPLLKKKYPDVNIYFKGSNEEQGKSLNSLKNGFIFALLGIYIVLAIIFQSYLQPLLIMAAIPFGIVGAVFGHYLLGFPLSMLSVFGIVALAGVVVNDSLVMIERINENISEKMTVWKAVQDAGPRRFRPIIITSVTTIAGLLPLLTEKSLQAQSLKPMALSLAAGLVFATFLTLFVIPCLYLVLNDARRLFYWIQSGDWPSRELANSDIQH</sequence>
<dbReference type="Gene3D" id="3.30.70.1440">
    <property type="entry name" value="Multidrug efflux transporter AcrB pore domain"/>
    <property type="match status" value="1"/>
</dbReference>
<dbReference type="GO" id="GO:0005886">
    <property type="term" value="C:plasma membrane"/>
    <property type="evidence" value="ECO:0007669"/>
    <property type="project" value="TreeGrafter"/>
</dbReference>
<feature type="transmembrane region" description="Helical" evidence="1">
    <location>
        <begin position="101"/>
        <end position="127"/>
    </location>
</feature>
<dbReference type="InterPro" id="IPR027463">
    <property type="entry name" value="AcrB_DN_DC_subdom"/>
</dbReference>
<feature type="transmembrane region" description="Helical" evidence="1">
    <location>
        <begin position="27"/>
        <end position="50"/>
    </location>
</feature>
<evidence type="ECO:0000256" key="1">
    <source>
        <dbReference type="SAM" id="Phobius"/>
    </source>
</evidence>
<dbReference type="PRINTS" id="PR00702">
    <property type="entry name" value="ACRIFLAVINRP"/>
</dbReference>
<dbReference type="SUPFAM" id="SSF82866">
    <property type="entry name" value="Multidrug efflux transporter AcrB transmembrane domain"/>
    <property type="match status" value="1"/>
</dbReference>
<dbReference type="Gene3D" id="3.30.70.1430">
    <property type="entry name" value="Multidrug efflux transporter AcrB pore domain"/>
    <property type="match status" value="1"/>
</dbReference>
<dbReference type="EMBL" id="ATBP01000506">
    <property type="protein sequence ID" value="ETR70018.1"/>
    <property type="molecule type" value="Genomic_DNA"/>
</dbReference>
<dbReference type="PANTHER" id="PTHR32063:SF33">
    <property type="entry name" value="RND SUPERFAMILY EFFLUX PUMP PERMEASE COMPONENT"/>
    <property type="match status" value="1"/>
</dbReference>
<organism evidence="2 3">
    <name type="scientific">Candidatus Magnetoglobus multicellularis str. Araruama</name>
    <dbReference type="NCBI Taxonomy" id="890399"/>
    <lineage>
        <taxon>Bacteria</taxon>
        <taxon>Pseudomonadati</taxon>
        <taxon>Thermodesulfobacteriota</taxon>
        <taxon>Desulfobacteria</taxon>
        <taxon>Desulfobacterales</taxon>
        <taxon>Desulfobacteraceae</taxon>
        <taxon>Candidatus Magnetoglobus</taxon>
    </lineage>
</organism>
<proteinExistence type="predicted"/>
<keyword evidence="1" id="KW-1133">Transmembrane helix</keyword>
<reference evidence="3" key="1">
    <citation type="submission" date="2012-11" db="EMBL/GenBank/DDBJ databases">
        <authorList>
            <person name="Lucero-Rivera Y.E."/>
            <person name="Tovar-Ramirez D."/>
        </authorList>
    </citation>
    <scope>NUCLEOTIDE SEQUENCE [LARGE SCALE GENOMIC DNA]</scope>
    <source>
        <strain evidence="3">Araruama</strain>
    </source>
</reference>
<dbReference type="Gene3D" id="3.30.2090.10">
    <property type="entry name" value="Multidrug efflux transporter AcrB TolC docking domain, DN and DC subdomains"/>
    <property type="match status" value="1"/>
</dbReference>